<name>A0ABD2N4A1_9CUCU</name>
<feature type="region of interest" description="Disordered" evidence="1">
    <location>
        <begin position="1"/>
        <end position="55"/>
    </location>
</feature>
<comment type="caution">
    <text evidence="2">The sequence shown here is derived from an EMBL/GenBank/DDBJ whole genome shotgun (WGS) entry which is preliminary data.</text>
</comment>
<proteinExistence type="predicted"/>
<reference evidence="2 3" key="1">
    <citation type="journal article" date="2021" name="BMC Biol.">
        <title>Horizontally acquired antibacterial genes associated with adaptive radiation of ladybird beetles.</title>
        <authorList>
            <person name="Li H.S."/>
            <person name="Tang X.F."/>
            <person name="Huang Y.H."/>
            <person name="Xu Z.Y."/>
            <person name="Chen M.L."/>
            <person name="Du X.Y."/>
            <person name="Qiu B.Y."/>
            <person name="Chen P.T."/>
            <person name="Zhang W."/>
            <person name="Slipinski A."/>
            <person name="Escalona H.E."/>
            <person name="Waterhouse R.M."/>
            <person name="Zwick A."/>
            <person name="Pang H."/>
        </authorList>
    </citation>
    <scope>NUCLEOTIDE SEQUENCE [LARGE SCALE GENOMIC DNA]</scope>
    <source>
        <strain evidence="2">SYSU2018</strain>
    </source>
</reference>
<feature type="non-terminal residue" evidence="2">
    <location>
        <position position="1"/>
    </location>
</feature>
<dbReference type="EMBL" id="JABFTP020000062">
    <property type="protein sequence ID" value="KAL3273528.1"/>
    <property type="molecule type" value="Genomic_DNA"/>
</dbReference>
<dbReference type="Proteomes" id="UP001516400">
    <property type="component" value="Unassembled WGS sequence"/>
</dbReference>
<accession>A0ABD2N4A1</accession>
<feature type="non-terminal residue" evidence="2">
    <location>
        <position position="55"/>
    </location>
</feature>
<feature type="compositionally biased region" description="Polar residues" evidence="1">
    <location>
        <begin position="17"/>
        <end position="31"/>
    </location>
</feature>
<dbReference type="AlphaFoldDB" id="A0ABD2N4A1"/>
<keyword evidence="3" id="KW-1185">Reference proteome</keyword>
<protein>
    <submittedName>
        <fullName evidence="2">Uncharacterized protein</fullName>
    </submittedName>
</protein>
<gene>
    <name evidence="2" type="ORF">HHI36_014967</name>
</gene>
<evidence type="ECO:0000313" key="2">
    <source>
        <dbReference type="EMBL" id="KAL3273528.1"/>
    </source>
</evidence>
<evidence type="ECO:0000256" key="1">
    <source>
        <dbReference type="SAM" id="MobiDB-lite"/>
    </source>
</evidence>
<evidence type="ECO:0000313" key="3">
    <source>
        <dbReference type="Proteomes" id="UP001516400"/>
    </source>
</evidence>
<organism evidence="2 3">
    <name type="scientific">Cryptolaemus montrouzieri</name>
    <dbReference type="NCBI Taxonomy" id="559131"/>
    <lineage>
        <taxon>Eukaryota</taxon>
        <taxon>Metazoa</taxon>
        <taxon>Ecdysozoa</taxon>
        <taxon>Arthropoda</taxon>
        <taxon>Hexapoda</taxon>
        <taxon>Insecta</taxon>
        <taxon>Pterygota</taxon>
        <taxon>Neoptera</taxon>
        <taxon>Endopterygota</taxon>
        <taxon>Coleoptera</taxon>
        <taxon>Polyphaga</taxon>
        <taxon>Cucujiformia</taxon>
        <taxon>Coccinelloidea</taxon>
        <taxon>Coccinellidae</taxon>
        <taxon>Scymninae</taxon>
        <taxon>Scymnini</taxon>
        <taxon>Cryptolaemus</taxon>
    </lineage>
</organism>
<sequence>DSEPKDLNGEGLLIIDNDSQSLVSSLPGSKVSTDDNSHSSSVPSTRNTRRSRNWK</sequence>